<protein>
    <submittedName>
        <fullName evidence="8">Methyl-accepting chemotaxis protein</fullName>
    </submittedName>
</protein>
<keyword evidence="5" id="KW-0812">Transmembrane</keyword>
<dbReference type="SMART" id="SM00283">
    <property type="entry name" value="MA"/>
    <property type="match status" value="1"/>
</dbReference>
<evidence type="ECO:0000256" key="3">
    <source>
        <dbReference type="ARBA" id="ARBA00029447"/>
    </source>
</evidence>
<keyword evidence="5" id="KW-0472">Membrane</keyword>
<evidence type="ECO:0000256" key="5">
    <source>
        <dbReference type="SAM" id="Phobius"/>
    </source>
</evidence>
<dbReference type="Gene3D" id="6.10.340.10">
    <property type="match status" value="1"/>
</dbReference>
<comment type="similarity">
    <text evidence="3">Belongs to the methyl-accepting chemotaxis (MCP) protein family.</text>
</comment>
<dbReference type="SMART" id="SM00304">
    <property type="entry name" value="HAMP"/>
    <property type="match status" value="1"/>
</dbReference>
<feature type="transmembrane region" description="Helical" evidence="5">
    <location>
        <begin position="327"/>
        <end position="346"/>
    </location>
</feature>
<dbReference type="PROSITE" id="PS50885">
    <property type="entry name" value="HAMP"/>
    <property type="match status" value="1"/>
</dbReference>
<feature type="domain" description="HAMP" evidence="7">
    <location>
        <begin position="349"/>
        <end position="401"/>
    </location>
</feature>
<dbReference type="InterPro" id="IPR004089">
    <property type="entry name" value="MCPsignal_dom"/>
</dbReference>
<feature type="transmembrane region" description="Helical" evidence="5">
    <location>
        <begin position="12"/>
        <end position="31"/>
    </location>
</feature>
<accession>A0ABQ1IRY6</accession>
<dbReference type="Pfam" id="PF00672">
    <property type="entry name" value="HAMP"/>
    <property type="match status" value="1"/>
</dbReference>
<keyword evidence="5" id="KW-1133">Transmembrane helix</keyword>
<reference evidence="9" key="1">
    <citation type="journal article" date="2019" name="Int. J. Syst. Evol. Microbiol.">
        <title>The Global Catalogue of Microorganisms (GCM) 10K type strain sequencing project: providing services to taxonomists for standard genome sequencing and annotation.</title>
        <authorList>
            <consortium name="The Broad Institute Genomics Platform"/>
            <consortium name="The Broad Institute Genome Sequencing Center for Infectious Disease"/>
            <person name="Wu L."/>
            <person name="Ma J."/>
        </authorList>
    </citation>
    <scope>NUCLEOTIDE SEQUENCE [LARGE SCALE GENOMIC DNA]</scope>
    <source>
        <strain evidence="9">CGMCC 1.15339</strain>
    </source>
</reference>
<dbReference type="CDD" id="cd06225">
    <property type="entry name" value="HAMP"/>
    <property type="match status" value="1"/>
</dbReference>
<dbReference type="PANTHER" id="PTHR32089:SF70">
    <property type="entry name" value="ENERGY TAXIS MODULATING METHYL ACCEPTING SENSORY TRANSDUCER"/>
    <property type="match status" value="1"/>
</dbReference>
<dbReference type="CDD" id="cd11386">
    <property type="entry name" value="MCP_signal"/>
    <property type="match status" value="1"/>
</dbReference>
<sequence>MTMLALTIKQKIALGFASIGILLLAGSSFFYRSLSEIQTANSNIEVLAVPVQNQSTALQITLLKMAKTESLAYSQIGNDDITTSFKQFTALQQDFSNALADLSAKVANHPQMDKALSQAKNVYLQYADVSQTMFSAKLAIEQSKNNFSALKNQFDNLKIDASNNMIDLEIVEAPAGEEQLLEAVIGSGVRIDDMLFTLGNTVTELGRLTTAEAVEIHKQDVAMLLGNITTNTDYLKQQAATLPVAQLLGDFDANLAKLLVLVDTPGDLYKAQMKVVEQFQQAESSYIKSNQLFESTNQQLDQLVQLANQGFNDMQLLAIDEVNTAKTLAIVMAVVFVLMAGFIYYFTSNAMLGPLKASNNALSRIASGDLSRRLTKRNNDEFGELMDNINKLSDDLTDLLQDITRDAHLLDDAAIRSQDQSQKISRSALGQIDNINQAKQLAEQIHHSSMTVNEQALESEQHVKLASTQGAQVKTIANDNRNRIAALSKGLSDSVNIMTKLSQHSDNIGGILTTISAIADQTNLLALNAAIEAARAGEHGRGFAVVADEVRSLASRTQLSTAEIQTMITALQQETNNAVNAIYKGQTQANECVEQSQSLNNAIEQIESALSIINGMSQSITQAADQQVNYSQSIEQTMTETANAATQNAEESTTMAQRSQQLNQLAHSLTTSVERFKL</sequence>
<dbReference type="Proteomes" id="UP000617555">
    <property type="component" value="Unassembled WGS sequence"/>
</dbReference>
<dbReference type="EMBL" id="BMII01000005">
    <property type="protein sequence ID" value="GGB49883.1"/>
    <property type="molecule type" value="Genomic_DNA"/>
</dbReference>
<keyword evidence="2 4" id="KW-0807">Transducer</keyword>
<dbReference type="PANTHER" id="PTHR32089">
    <property type="entry name" value="METHYL-ACCEPTING CHEMOTAXIS PROTEIN MCPB"/>
    <property type="match status" value="1"/>
</dbReference>
<evidence type="ECO:0000256" key="1">
    <source>
        <dbReference type="ARBA" id="ARBA00004370"/>
    </source>
</evidence>
<gene>
    <name evidence="8" type="ORF">GCM10011607_07780</name>
</gene>
<dbReference type="RefSeq" id="WP_229706606.1">
    <property type="nucleotide sequence ID" value="NZ_BMII01000005.1"/>
</dbReference>
<evidence type="ECO:0000259" key="7">
    <source>
        <dbReference type="PROSITE" id="PS50885"/>
    </source>
</evidence>
<dbReference type="InterPro" id="IPR003660">
    <property type="entry name" value="HAMP_dom"/>
</dbReference>
<keyword evidence="9" id="KW-1185">Reference proteome</keyword>
<evidence type="ECO:0000256" key="4">
    <source>
        <dbReference type="PROSITE-ProRule" id="PRU00284"/>
    </source>
</evidence>
<evidence type="ECO:0000256" key="2">
    <source>
        <dbReference type="ARBA" id="ARBA00023224"/>
    </source>
</evidence>
<evidence type="ECO:0000259" key="6">
    <source>
        <dbReference type="PROSITE" id="PS50111"/>
    </source>
</evidence>
<feature type="domain" description="Methyl-accepting transducer" evidence="6">
    <location>
        <begin position="406"/>
        <end position="642"/>
    </location>
</feature>
<organism evidence="8 9">
    <name type="scientific">Shewanella inventionis</name>
    <dbReference type="NCBI Taxonomy" id="1738770"/>
    <lineage>
        <taxon>Bacteria</taxon>
        <taxon>Pseudomonadati</taxon>
        <taxon>Pseudomonadota</taxon>
        <taxon>Gammaproteobacteria</taxon>
        <taxon>Alteromonadales</taxon>
        <taxon>Shewanellaceae</taxon>
        <taxon>Shewanella</taxon>
    </lineage>
</organism>
<comment type="subcellular location">
    <subcellularLocation>
        <location evidence="1">Membrane</location>
    </subcellularLocation>
</comment>
<evidence type="ECO:0000313" key="8">
    <source>
        <dbReference type="EMBL" id="GGB49883.1"/>
    </source>
</evidence>
<name>A0ABQ1IRY6_9GAMM</name>
<dbReference type="Gene3D" id="1.10.287.950">
    <property type="entry name" value="Methyl-accepting chemotaxis protein"/>
    <property type="match status" value="1"/>
</dbReference>
<evidence type="ECO:0000313" key="9">
    <source>
        <dbReference type="Proteomes" id="UP000617555"/>
    </source>
</evidence>
<dbReference type="Pfam" id="PF00015">
    <property type="entry name" value="MCPsignal"/>
    <property type="match status" value="1"/>
</dbReference>
<proteinExistence type="inferred from homology"/>
<comment type="caution">
    <text evidence="8">The sequence shown here is derived from an EMBL/GenBank/DDBJ whole genome shotgun (WGS) entry which is preliminary data.</text>
</comment>
<dbReference type="SUPFAM" id="SSF58104">
    <property type="entry name" value="Methyl-accepting chemotaxis protein (MCP) signaling domain"/>
    <property type="match status" value="1"/>
</dbReference>
<dbReference type="PROSITE" id="PS50111">
    <property type="entry name" value="CHEMOTAXIS_TRANSDUC_2"/>
    <property type="match status" value="1"/>
</dbReference>